<dbReference type="GO" id="GO:0012505">
    <property type="term" value="C:endomembrane system"/>
    <property type="evidence" value="ECO:0007669"/>
    <property type="project" value="UniProtKB-SubCell"/>
</dbReference>
<feature type="transmembrane region" description="Helical" evidence="6">
    <location>
        <begin position="415"/>
        <end position="433"/>
    </location>
</feature>
<dbReference type="PANTHER" id="PTHR35791:SF1">
    <property type="entry name" value="UPF0754 MEMBRANE PROTEIN YHEB"/>
    <property type="match status" value="1"/>
</dbReference>
<evidence type="ECO:0000313" key="7">
    <source>
        <dbReference type="EMBL" id="PJZ85124.1"/>
    </source>
</evidence>
<comment type="caution">
    <text evidence="7">The sequence shown here is derived from an EMBL/GenBank/DDBJ whole genome shotgun (WGS) entry which is preliminary data.</text>
</comment>
<dbReference type="AlphaFoldDB" id="A0A2N0ALF3"/>
<keyword evidence="5 6" id="KW-0472">Membrane</keyword>
<keyword evidence="3 6" id="KW-0812">Transmembrane</keyword>
<comment type="subcellular location">
    <subcellularLocation>
        <location evidence="1">Endomembrane system</location>
    </subcellularLocation>
</comment>
<keyword evidence="4 6" id="KW-1133">Transmembrane helix</keyword>
<evidence type="ECO:0000256" key="4">
    <source>
        <dbReference type="ARBA" id="ARBA00022989"/>
    </source>
</evidence>
<evidence type="ECO:0000256" key="1">
    <source>
        <dbReference type="ARBA" id="ARBA00004308"/>
    </source>
</evidence>
<evidence type="ECO:0000256" key="2">
    <source>
        <dbReference type="ARBA" id="ARBA00008053"/>
    </source>
</evidence>
<evidence type="ECO:0000256" key="3">
    <source>
        <dbReference type="ARBA" id="ARBA00022692"/>
    </source>
</evidence>
<feature type="transmembrane region" description="Helical" evidence="6">
    <location>
        <begin position="9"/>
        <end position="27"/>
    </location>
</feature>
<evidence type="ECO:0000313" key="8">
    <source>
        <dbReference type="Proteomes" id="UP000232145"/>
    </source>
</evidence>
<dbReference type="OrthoDB" id="9787430at2"/>
<organism evidence="7 8">
    <name type="scientific">Leptospira harrisiae</name>
    <dbReference type="NCBI Taxonomy" id="2023189"/>
    <lineage>
        <taxon>Bacteria</taxon>
        <taxon>Pseudomonadati</taxon>
        <taxon>Spirochaetota</taxon>
        <taxon>Spirochaetia</taxon>
        <taxon>Leptospirales</taxon>
        <taxon>Leptospiraceae</taxon>
        <taxon>Leptospira</taxon>
    </lineage>
</organism>
<feature type="transmembrane region" description="Helical" evidence="6">
    <location>
        <begin position="391"/>
        <end position="409"/>
    </location>
</feature>
<dbReference type="Pfam" id="PF04286">
    <property type="entry name" value="DUF445"/>
    <property type="match status" value="1"/>
</dbReference>
<dbReference type="EMBL" id="NPDX01000001">
    <property type="protein sequence ID" value="PJZ85124.1"/>
    <property type="molecule type" value="Genomic_DNA"/>
</dbReference>
<dbReference type="Proteomes" id="UP000232145">
    <property type="component" value="Unassembled WGS sequence"/>
</dbReference>
<gene>
    <name evidence="7" type="ORF">CH364_02320</name>
</gene>
<feature type="transmembrane region" description="Helical" evidence="6">
    <location>
        <begin position="33"/>
        <end position="55"/>
    </location>
</feature>
<accession>A0A2N0ALF3</accession>
<reference evidence="7 8" key="1">
    <citation type="submission" date="2017-07" db="EMBL/GenBank/DDBJ databases">
        <title>Leptospira spp. isolated from tropical soils.</title>
        <authorList>
            <person name="Thibeaux R."/>
            <person name="Iraola G."/>
            <person name="Ferres I."/>
            <person name="Bierque E."/>
            <person name="Girault D."/>
            <person name="Soupe-Gilbert M.-E."/>
            <person name="Picardeau M."/>
            <person name="Goarant C."/>
        </authorList>
    </citation>
    <scope>NUCLEOTIDE SEQUENCE [LARGE SCALE GENOMIC DNA]</scope>
    <source>
        <strain evidence="7 8">FH2-B-A1</strain>
    </source>
</reference>
<sequence length="447" mass="51651">MDVAKLDSWYRRLLVIFSIIGGGFQLYYEGNVWVNAVFVILMAGMVGYFTNFLAIKMLFQPKHGKVLGWSGLVPKNKSKIAKSLGESIQSNLLHPDIILTYIYERNLVETGIQKIVKEIDEAIHNVEIRTMLVTKIISMLKERGPEILEVIFDFSEETMKKMAERPEEVQKLWDYTKERLTYYLTEETNREELGKQLRVVLLEEMPKLANLLNEGLEEYLKTRSTLGKIGIGVKKIFSFNEEAIRELLERFVKDPETSDQFMNMMDEMMGGLQERLNSKETQEFITGKISNWLEASGDYARQNLLPSGIERLQSYLDDPNNWEEIEKNFFRAVDWVKKRLLEFMYSEEGKVYLKTNIEKFVHNINVTALVEERVMALDTDDLEKMILDNTGGNLVVIQFLGGILGMIAGLIQVHIYFAVPVGTLVLVTYIAHYRNQKRILANSEQLI</sequence>
<protein>
    <submittedName>
        <fullName evidence="7">DUF445 domain-containing protein</fullName>
    </submittedName>
</protein>
<dbReference type="InterPro" id="IPR007383">
    <property type="entry name" value="DUF445"/>
</dbReference>
<proteinExistence type="inferred from homology"/>
<comment type="similarity">
    <text evidence="2">Belongs to the UPF0754 family.</text>
</comment>
<name>A0A2N0ALF3_9LEPT</name>
<dbReference type="PANTHER" id="PTHR35791">
    <property type="entry name" value="UPF0754 MEMBRANE PROTEIN YHEB"/>
    <property type="match status" value="1"/>
</dbReference>
<evidence type="ECO:0000256" key="5">
    <source>
        <dbReference type="ARBA" id="ARBA00023136"/>
    </source>
</evidence>
<evidence type="ECO:0000256" key="6">
    <source>
        <dbReference type="SAM" id="Phobius"/>
    </source>
</evidence>
<keyword evidence="8" id="KW-1185">Reference proteome</keyword>
<dbReference type="RefSeq" id="WP_100742008.1">
    <property type="nucleotide sequence ID" value="NZ_NPDW01000001.1"/>
</dbReference>